<dbReference type="SUPFAM" id="SSF49899">
    <property type="entry name" value="Concanavalin A-like lectins/glucanases"/>
    <property type="match status" value="1"/>
</dbReference>
<dbReference type="InterPro" id="IPR017549">
    <property type="entry name" value="APMV_L690"/>
</dbReference>
<dbReference type="InterPro" id="IPR013320">
    <property type="entry name" value="ConA-like_dom_sf"/>
</dbReference>
<keyword evidence="3" id="KW-1185">Reference proteome</keyword>
<feature type="region of interest" description="Disordered" evidence="1">
    <location>
        <begin position="1"/>
        <end position="24"/>
    </location>
</feature>
<dbReference type="NCBIfam" id="TIGR03118">
    <property type="entry name" value="PEPCTERM_chp_1"/>
    <property type="match status" value="1"/>
</dbReference>
<feature type="compositionally biased region" description="Basic and acidic residues" evidence="1">
    <location>
        <begin position="1292"/>
        <end position="1301"/>
    </location>
</feature>
<name>A0ABT6FCV3_9BACT</name>
<sequence length="1301" mass="133417">MRVLSSASKSVRSDRRKGMPARKPPGYRLVIEAMEERSLLSAVVLQTNLVSDLPGVAQVLDPNLVNPWGISESSASPFWISDNNAGVSTLYNAPGADDTPVSINPLVVNIPTPGAPLGATGTPTGTVFNLDGGATGGFKVKGVDKNGKPITASAAFLFATEDGTLVGWNPAVNPKGFVPAKAGTNGIIAVDNSGNNFKKSNPARQTGAVYKGLATASSATPIFASDRNSATVLYAANFRSGKVEVYDTNFKSVKLNGRAFADPNLPKGYAPFNVQVLGGKVYVTYAKQDAKKHDDVAGNGNGFVDVFNLNGTPGLPGGRARLVSRGPLDSPWGLTLAPSSFGALGGDLLVGNFGDGMINAFDPTTGAALGSLIGADGKPIRVDGLWALQVGNGGSGGDANSVYFTAGLDHEQHGLFGSLAPVAPAAGGADVLTYHNDTSGTGANLNETTLTPQNVNASSFGKLFSYKVDGQVYAQPLEVGQVRMSDGQLHNVLIVATENDSVYALDADDPTAGPRHNGVLWQDSFIDPANGVTTVPSQDVENNGVGPTYGITATPVIDRATGTIYVVSQVKEQPTDAGGPHYVQQFHALDLITGKEKDGGPVTIGDTTLHPDGSFTNDTQISVPGTGAGSADGVVKFNALRQLPRMGLVLDMNVPGHPDGVVFTGSASDGDIDPYHGWLIGYDAKTLKLVTIFNTTPNGDFGGIWQSGAAPTVASNGDLILGDGNGTFDAFTTTTPPGPAAQGESGFGLGSSGIHQSAAVSFAASIPSTGVGSTGLFFNGDTPTDHPLAPDVNQPLAGTGINFTAGAEDPNGPHTYQATLSYHGATLTETITDQTTGASFSRDYANVDLPNSVGGDTAFVGFGAGTDGRTATNAITSWTYSSGGQTLIDHSGGFASNGDLTATGITTFNGSAADLTTDDGQQAGNLFANTRVNIRDFSTTFTFQIQHPGSGPIGDGLTFIIQNDTGHRPGPDFGESSLRLSPTPGTMTVVDSFTPFDFKNRDIHDTDTSSTGMTLLPAFPGTAHPNLAVTADKSGTIRLIDIDNMGGFNPGGPDNVLQEFTANPHGLIYSSPVYFDGKVYIHGVGDVLKAFALKLDPATNTMLLDETPVSQGTSVSGFPGEVPSVSADGTSNGIVWDLQVDGFATGSPAILRAYDANDLSTPLYASNQAGPRDTAGGGIKFSTPTIANGHVYLGTQFEVDVYGLLPRAGGAAVAAAPQVGGDIGLTINPAAPPRSSSMAEAGGGAADLHAAALDAIGSGGGLSRLSVLTDQEALKHKSRGVGRLAAAARGTTEMRRAEPHA</sequence>
<dbReference type="SUPFAM" id="SSF101908">
    <property type="entry name" value="Putative isomerase YbhE"/>
    <property type="match status" value="1"/>
</dbReference>
<proteinExistence type="predicted"/>
<feature type="compositionally biased region" description="Low complexity" evidence="1">
    <location>
        <begin position="1281"/>
        <end position="1290"/>
    </location>
</feature>
<organism evidence="2 3">
    <name type="scientific">Paludisphaera mucosa</name>
    <dbReference type="NCBI Taxonomy" id="3030827"/>
    <lineage>
        <taxon>Bacteria</taxon>
        <taxon>Pseudomonadati</taxon>
        <taxon>Planctomycetota</taxon>
        <taxon>Planctomycetia</taxon>
        <taxon>Isosphaerales</taxon>
        <taxon>Isosphaeraceae</taxon>
        <taxon>Paludisphaera</taxon>
    </lineage>
</organism>
<comment type="caution">
    <text evidence="2">The sequence shown here is derived from an EMBL/GenBank/DDBJ whole genome shotgun (WGS) entry which is preliminary data.</text>
</comment>
<feature type="region of interest" description="Disordered" evidence="1">
    <location>
        <begin position="1280"/>
        <end position="1301"/>
    </location>
</feature>
<evidence type="ECO:0000313" key="2">
    <source>
        <dbReference type="EMBL" id="MDG3005418.1"/>
    </source>
</evidence>
<reference evidence="2 3" key="1">
    <citation type="submission" date="2023-03" db="EMBL/GenBank/DDBJ databases">
        <title>Paludisphaera mucosa sp. nov. a novel planctomycete from northern fen.</title>
        <authorList>
            <person name="Ivanova A."/>
        </authorList>
    </citation>
    <scope>NUCLEOTIDE SEQUENCE [LARGE SCALE GENOMIC DNA]</scope>
    <source>
        <strain evidence="2 3">Pla2</strain>
    </source>
</reference>
<gene>
    <name evidence="2" type="ORF">PZE19_16625</name>
</gene>
<dbReference type="Gene3D" id="2.60.120.200">
    <property type="match status" value="2"/>
</dbReference>
<accession>A0ABT6FCV3</accession>
<dbReference type="RefSeq" id="WP_277861754.1">
    <property type="nucleotide sequence ID" value="NZ_JARRAG010000002.1"/>
</dbReference>
<evidence type="ECO:0000256" key="1">
    <source>
        <dbReference type="SAM" id="MobiDB-lite"/>
    </source>
</evidence>
<dbReference type="EMBL" id="JARRAG010000002">
    <property type="protein sequence ID" value="MDG3005418.1"/>
    <property type="molecule type" value="Genomic_DNA"/>
</dbReference>
<dbReference type="Proteomes" id="UP001216907">
    <property type="component" value="Unassembled WGS sequence"/>
</dbReference>
<protein>
    <submittedName>
        <fullName evidence="2">TIGR03118 family protein</fullName>
    </submittedName>
</protein>
<feature type="compositionally biased region" description="Polar residues" evidence="1">
    <location>
        <begin position="1"/>
        <end position="10"/>
    </location>
</feature>
<evidence type="ECO:0000313" key="3">
    <source>
        <dbReference type="Proteomes" id="UP001216907"/>
    </source>
</evidence>